<feature type="transmembrane region" description="Helical" evidence="11">
    <location>
        <begin position="192"/>
        <end position="212"/>
    </location>
</feature>
<dbReference type="InterPro" id="IPR024002">
    <property type="entry name" value="For/NO2_transpt_CS"/>
</dbReference>
<keyword evidence="6 11" id="KW-1133">Transmembrane helix</keyword>
<protein>
    <recommendedName>
        <fullName evidence="10">Formate transporter FocA</fullName>
    </recommendedName>
</protein>
<evidence type="ECO:0000256" key="1">
    <source>
        <dbReference type="ARBA" id="ARBA00004429"/>
    </source>
</evidence>
<feature type="transmembrane region" description="Helical" evidence="11">
    <location>
        <begin position="255"/>
        <end position="277"/>
    </location>
</feature>
<proteinExistence type="inferred from homology"/>
<accession>A0A448TSC6</accession>
<evidence type="ECO:0000256" key="7">
    <source>
        <dbReference type="ARBA" id="ARBA00023136"/>
    </source>
</evidence>
<dbReference type="NCBIfam" id="TIGR04060">
    <property type="entry name" value="formate_focA"/>
    <property type="match status" value="1"/>
</dbReference>
<dbReference type="NCBIfam" id="TIGR00790">
    <property type="entry name" value="fnt"/>
    <property type="match status" value="1"/>
</dbReference>
<feature type="transmembrane region" description="Helical" evidence="11">
    <location>
        <begin position="161"/>
        <end position="180"/>
    </location>
</feature>
<comment type="similarity">
    <text evidence="9">Belongs to the FNT transporter (TC 1.A.16) family.</text>
</comment>
<keyword evidence="4" id="KW-0997">Cell inner membrane</keyword>
<evidence type="ECO:0000256" key="5">
    <source>
        <dbReference type="ARBA" id="ARBA00022692"/>
    </source>
</evidence>
<dbReference type="EMBL" id="LR134510">
    <property type="protein sequence ID" value="VEJ08944.1"/>
    <property type="molecule type" value="Genomic_DNA"/>
</dbReference>
<evidence type="ECO:0000256" key="4">
    <source>
        <dbReference type="ARBA" id="ARBA00022519"/>
    </source>
</evidence>
<comment type="subcellular location">
    <subcellularLocation>
        <location evidence="1">Cell inner membrane</location>
        <topology evidence="1">Multi-pass membrane protein</topology>
    </subcellularLocation>
</comment>
<dbReference type="RefSeq" id="WP_232019071.1">
    <property type="nucleotide sequence ID" value="NZ_LR134510.1"/>
</dbReference>
<dbReference type="AlphaFoldDB" id="A0A448TSC6"/>
<dbReference type="GO" id="GO:0015499">
    <property type="term" value="F:formate transmembrane transporter activity"/>
    <property type="evidence" value="ECO:0007669"/>
    <property type="project" value="UniProtKB-UniRule"/>
</dbReference>
<evidence type="ECO:0000313" key="12">
    <source>
        <dbReference type="EMBL" id="VEJ08944.1"/>
    </source>
</evidence>
<dbReference type="Gene3D" id="1.20.1080.10">
    <property type="entry name" value="Glycerol uptake facilitator protein"/>
    <property type="match status" value="1"/>
</dbReference>
<dbReference type="PANTHER" id="PTHR30520:SF10">
    <property type="entry name" value="FORMATE CHANNEL FOCA-RELATED"/>
    <property type="match status" value="1"/>
</dbReference>
<evidence type="ECO:0000256" key="6">
    <source>
        <dbReference type="ARBA" id="ARBA00022989"/>
    </source>
</evidence>
<keyword evidence="13" id="KW-1185">Reference proteome</keyword>
<dbReference type="InterPro" id="IPR023271">
    <property type="entry name" value="Aquaporin-like"/>
</dbReference>
<organism evidence="12 13">
    <name type="scientific">Actinobacillus delphinicola</name>
    <dbReference type="NCBI Taxonomy" id="51161"/>
    <lineage>
        <taxon>Bacteria</taxon>
        <taxon>Pseudomonadati</taxon>
        <taxon>Pseudomonadota</taxon>
        <taxon>Gammaproteobacteria</taxon>
        <taxon>Pasteurellales</taxon>
        <taxon>Pasteurellaceae</taxon>
        <taxon>Actinobacillus</taxon>
    </lineage>
</organism>
<dbReference type="PROSITE" id="PS01005">
    <property type="entry name" value="FORMATE_NITRITE_TP_1"/>
    <property type="match status" value="1"/>
</dbReference>
<dbReference type="GO" id="GO:0005886">
    <property type="term" value="C:plasma membrane"/>
    <property type="evidence" value="ECO:0007669"/>
    <property type="project" value="UniProtKB-SubCell"/>
</dbReference>
<keyword evidence="2" id="KW-0813">Transport</keyword>
<evidence type="ECO:0000256" key="3">
    <source>
        <dbReference type="ARBA" id="ARBA00022475"/>
    </source>
</evidence>
<comment type="catalytic activity">
    <reaction evidence="8">
        <text>formate(in) = formate(out)</text>
        <dbReference type="Rhea" id="RHEA:29679"/>
        <dbReference type="ChEBI" id="CHEBI:15740"/>
    </reaction>
</comment>
<evidence type="ECO:0000256" key="2">
    <source>
        <dbReference type="ARBA" id="ARBA00022448"/>
    </source>
</evidence>
<keyword evidence="7 11" id="KW-0472">Membrane</keyword>
<dbReference type="Proteomes" id="UP000279799">
    <property type="component" value="Chromosome"/>
</dbReference>
<dbReference type="InterPro" id="IPR000292">
    <property type="entry name" value="For/NO2_transpt"/>
</dbReference>
<evidence type="ECO:0000313" key="13">
    <source>
        <dbReference type="Proteomes" id="UP000279799"/>
    </source>
</evidence>
<sequence length="283" mass="31217">MEKIIELMASPTQMAQIGEDVGAYKARKRPFLSFVSAITSGAFIALAFVFYTTTQTGISPTASWGLTKLVGGMVFALGLIMVVVCGAELFTSSTMSMVARVTGKITTFQMIRNWIVVYLGNFVGAMFIVMLIWWSGQTLADHGQWGLTILKTAQHKIHHTWWQAFCLGMLCNIMVCAAVWMSYSGKTLTDKILVMILPIGMFVGSGFEHSVANMFMIPMGIIVAHFGSADFWQQLGINQAQFADLDIYHFIVKNLIPVTLGNLIGGGVCISLVQYYLNKPHHH</sequence>
<dbReference type="InterPro" id="IPR023999">
    <property type="entry name" value="Formate_transptr_FocA"/>
</dbReference>
<feature type="transmembrane region" description="Helical" evidence="11">
    <location>
        <begin position="111"/>
        <end position="134"/>
    </location>
</feature>
<keyword evidence="5 11" id="KW-0812">Transmembrane</keyword>
<feature type="transmembrane region" description="Helical" evidence="11">
    <location>
        <begin position="31"/>
        <end position="51"/>
    </location>
</feature>
<keyword evidence="3" id="KW-1003">Cell membrane</keyword>
<reference evidence="12 13" key="1">
    <citation type="submission" date="2018-12" db="EMBL/GenBank/DDBJ databases">
        <authorList>
            <consortium name="Pathogen Informatics"/>
        </authorList>
    </citation>
    <scope>NUCLEOTIDE SEQUENCE [LARGE SCALE GENOMIC DNA]</scope>
    <source>
        <strain evidence="12 13">NCTC12871</strain>
    </source>
</reference>
<gene>
    <name evidence="12" type="primary">focA</name>
    <name evidence="12" type="ORF">NCTC12871_00368</name>
</gene>
<dbReference type="PANTHER" id="PTHR30520">
    <property type="entry name" value="FORMATE TRANSPORTER-RELATED"/>
    <property type="match status" value="1"/>
</dbReference>
<evidence type="ECO:0000256" key="8">
    <source>
        <dbReference type="ARBA" id="ARBA00035914"/>
    </source>
</evidence>
<name>A0A448TSC6_9PAST</name>
<dbReference type="KEGG" id="adp:NCTC12871_00368"/>
<evidence type="ECO:0000256" key="11">
    <source>
        <dbReference type="SAM" id="Phobius"/>
    </source>
</evidence>
<evidence type="ECO:0000256" key="10">
    <source>
        <dbReference type="NCBIfam" id="TIGR04060"/>
    </source>
</evidence>
<feature type="transmembrane region" description="Helical" evidence="11">
    <location>
        <begin position="71"/>
        <end position="90"/>
    </location>
</feature>
<dbReference type="Pfam" id="PF01226">
    <property type="entry name" value="Form_Nir_trans"/>
    <property type="match status" value="1"/>
</dbReference>
<evidence type="ECO:0000256" key="9">
    <source>
        <dbReference type="ARBA" id="ARBA00049660"/>
    </source>
</evidence>